<dbReference type="AlphaFoldDB" id="E4YNR4"/>
<sequence length="264" mass="30325">MKIAQIIITAAVDARLMINMNERNPPSKGTFSTPEPENDRLLMINKLDENTCCSKLIANDLLHGQRAFEKASDDETWLDENGDAIFYNQQFQIWQLIPNSVGKDINSFGTAFSSGSFVNGRNCPDTRSWTISNNNRWTTVKNFLSCQSSIRSEDDLAFDLSERVCQLLKTAVSNLKQYKMDSLCQRAKFISDRVVRQRSCAISNLGRSNWNLVASLDTLREWRDQLLSINRKRNENCDNNSELEVVIERFHASMMRKILKNTRK</sequence>
<evidence type="ECO:0000313" key="1">
    <source>
        <dbReference type="EMBL" id="CBY37112.1"/>
    </source>
</evidence>
<proteinExistence type="predicted"/>
<name>E4YNR4_OIKDI</name>
<reference evidence="1" key="1">
    <citation type="journal article" date="2010" name="Science">
        <title>Plasticity of animal genome architecture unmasked by rapid evolution of a pelagic tunicate.</title>
        <authorList>
            <person name="Denoeud F."/>
            <person name="Henriet S."/>
            <person name="Mungpakdee S."/>
            <person name="Aury J.M."/>
            <person name="Da Silva C."/>
            <person name="Brinkmann H."/>
            <person name="Mikhaleva J."/>
            <person name="Olsen L.C."/>
            <person name="Jubin C."/>
            <person name="Canestro C."/>
            <person name="Bouquet J.M."/>
            <person name="Danks G."/>
            <person name="Poulain J."/>
            <person name="Campsteijn C."/>
            <person name="Adamski M."/>
            <person name="Cross I."/>
            <person name="Yadetie F."/>
            <person name="Muffato M."/>
            <person name="Louis A."/>
            <person name="Butcher S."/>
            <person name="Tsagkogeorga G."/>
            <person name="Konrad A."/>
            <person name="Singh S."/>
            <person name="Jensen M.F."/>
            <person name="Cong E.H."/>
            <person name="Eikeseth-Otteraa H."/>
            <person name="Noel B."/>
            <person name="Anthouard V."/>
            <person name="Porcel B.M."/>
            <person name="Kachouri-Lafond R."/>
            <person name="Nishino A."/>
            <person name="Ugolini M."/>
            <person name="Chourrout P."/>
            <person name="Nishida H."/>
            <person name="Aasland R."/>
            <person name="Huzurbazar S."/>
            <person name="Westhof E."/>
            <person name="Delsuc F."/>
            <person name="Lehrach H."/>
            <person name="Reinhardt R."/>
            <person name="Weissenbach J."/>
            <person name="Roy S.W."/>
            <person name="Artiguenave F."/>
            <person name="Postlethwait J.H."/>
            <person name="Manak J.R."/>
            <person name="Thompson E.M."/>
            <person name="Jaillon O."/>
            <person name="Du Pasquier L."/>
            <person name="Boudinot P."/>
            <person name="Liberles D.A."/>
            <person name="Volff J.N."/>
            <person name="Philippe H."/>
            <person name="Lenhard B."/>
            <person name="Roest Crollius H."/>
            <person name="Wincker P."/>
            <person name="Chourrout D."/>
        </authorList>
    </citation>
    <scope>NUCLEOTIDE SEQUENCE [LARGE SCALE GENOMIC DNA]</scope>
</reference>
<dbReference type="Proteomes" id="UP000011014">
    <property type="component" value="Unassembled WGS sequence"/>
</dbReference>
<protein>
    <submittedName>
        <fullName evidence="1">Uncharacterized protein</fullName>
    </submittedName>
</protein>
<dbReference type="EMBL" id="FN654901">
    <property type="protein sequence ID" value="CBY37112.1"/>
    <property type="molecule type" value="Genomic_DNA"/>
</dbReference>
<accession>E4YNR4</accession>
<gene>
    <name evidence="1" type="ORF">GSOID_T00030183001</name>
</gene>
<organism evidence="1">
    <name type="scientific">Oikopleura dioica</name>
    <name type="common">Tunicate</name>
    <dbReference type="NCBI Taxonomy" id="34765"/>
    <lineage>
        <taxon>Eukaryota</taxon>
        <taxon>Metazoa</taxon>
        <taxon>Chordata</taxon>
        <taxon>Tunicata</taxon>
        <taxon>Appendicularia</taxon>
        <taxon>Copelata</taxon>
        <taxon>Oikopleuridae</taxon>
        <taxon>Oikopleura</taxon>
    </lineage>
</organism>